<organism evidence="1 2">
    <name type="scientific">Actinobaculum suis</name>
    <dbReference type="NCBI Taxonomy" id="1657"/>
    <lineage>
        <taxon>Bacteria</taxon>
        <taxon>Bacillati</taxon>
        <taxon>Actinomycetota</taxon>
        <taxon>Actinomycetes</taxon>
        <taxon>Actinomycetales</taxon>
        <taxon>Actinomycetaceae</taxon>
        <taxon>Actinobaculum</taxon>
    </lineage>
</organism>
<comment type="caution">
    <text evidence="1">The sequence shown here is derived from an EMBL/GenBank/DDBJ whole genome shotgun (WGS) entry which is preliminary data.</text>
</comment>
<name>A0A7Z8Y974_9ACTO</name>
<dbReference type="Proteomes" id="UP000269974">
    <property type="component" value="Unassembled WGS sequence"/>
</dbReference>
<dbReference type="EMBL" id="UYIO01000001">
    <property type="protein sequence ID" value="VDG76619.1"/>
    <property type="molecule type" value="Genomic_DNA"/>
</dbReference>
<evidence type="ECO:0000313" key="2">
    <source>
        <dbReference type="Proteomes" id="UP000269974"/>
    </source>
</evidence>
<sequence length="188" mass="20822">MSHIEAPNDFLKALGSLRGHVFRQEIHVTQIPPPRGLAPWAVALRAEINESAASDPAYYRGSARFIVLYDPDGQAGWNGPCRIVCQITVPIDLDMCTDPLFGEMVWERLADALHQHEAPYHSLLGTVTRVYNETFGGMDLQEDSNQLELRASWSPEDPDLSGHLSAWADFIASAAGLAPEGVVFLRRR</sequence>
<accession>A0A7Z8Y974</accession>
<reference evidence="1 2" key="1">
    <citation type="submission" date="2018-11" db="EMBL/GenBank/DDBJ databases">
        <authorList>
            <consortium name="Pathogen Informatics"/>
        </authorList>
    </citation>
    <scope>NUCLEOTIDE SEQUENCE [LARGE SCALE GENOMIC DNA]</scope>
    <source>
        <strain evidence="1 2">NCTC10327</strain>
    </source>
</reference>
<dbReference type="AlphaFoldDB" id="A0A7Z8Y974"/>
<dbReference type="RefSeq" id="WP_185934095.1">
    <property type="nucleotide sequence ID" value="NZ_UYIO01000001.1"/>
</dbReference>
<dbReference type="Pfam" id="PF11452">
    <property type="entry name" value="DUF3000"/>
    <property type="match status" value="1"/>
</dbReference>
<evidence type="ECO:0000313" key="1">
    <source>
        <dbReference type="EMBL" id="VDG76619.1"/>
    </source>
</evidence>
<dbReference type="InterPro" id="IPR021555">
    <property type="entry name" value="DUF3000"/>
</dbReference>
<gene>
    <name evidence="1" type="ORF">NCTC10327_01261</name>
</gene>
<protein>
    <submittedName>
        <fullName evidence="1">Protein of uncharacterized function (DUF3000)</fullName>
    </submittedName>
</protein>
<proteinExistence type="predicted"/>